<protein>
    <recommendedName>
        <fullName evidence="4 9">2-dehydropantoate 2-reductase</fullName>
        <ecNumber evidence="3 9">1.1.1.169</ecNumber>
    </recommendedName>
    <alternativeName>
        <fullName evidence="7 9">Ketopantoate reductase</fullName>
    </alternativeName>
</protein>
<dbReference type="Pfam" id="PF02558">
    <property type="entry name" value="ApbA"/>
    <property type="match status" value="1"/>
</dbReference>
<gene>
    <name evidence="12" type="ORF">GCM10023173_05490</name>
</gene>
<evidence type="ECO:0000256" key="6">
    <source>
        <dbReference type="ARBA" id="ARBA00023002"/>
    </source>
</evidence>
<dbReference type="EMBL" id="BAABGR010000006">
    <property type="protein sequence ID" value="GAA4512020.1"/>
    <property type="molecule type" value="Genomic_DNA"/>
</dbReference>
<evidence type="ECO:0000256" key="4">
    <source>
        <dbReference type="ARBA" id="ARBA00019465"/>
    </source>
</evidence>
<evidence type="ECO:0000256" key="2">
    <source>
        <dbReference type="ARBA" id="ARBA00007870"/>
    </source>
</evidence>
<dbReference type="Gene3D" id="1.10.1040.10">
    <property type="entry name" value="N-(1-d-carboxylethyl)-l-norvaline Dehydrogenase, domain 2"/>
    <property type="match status" value="1"/>
</dbReference>
<dbReference type="PANTHER" id="PTHR21708:SF26">
    <property type="entry name" value="2-DEHYDROPANTOATE 2-REDUCTASE"/>
    <property type="match status" value="1"/>
</dbReference>
<evidence type="ECO:0000313" key="13">
    <source>
        <dbReference type="Proteomes" id="UP001500394"/>
    </source>
</evidence>
<keyword evidence="5 9" id="KW-0521">NADP</keyword>
<evidence type="ECO:0000256" key="1">
    <source>
        <dbReference type="ARBA" id="ARBA00004994"/>
    </source>
</evidence>
<name>A0ABP8QWU6_9SPHI</name>
<keyword evidence="13" id="KW-1185">Reference proteome</keyword>
<evidence type="ECO:0000256" key="9">
    <source>
        <dbReference type="RuleBase" id="RU362068"/>
    </source>
</evidence>
<comment type="pathway">
    <text evidence="1 9">Cofactor biosynthesis; (R)-pantothenate biosynthesis; (R)-pantoate from 3-methyl-2-oxobutanoate: step 2/2.</text>
</comment>
<dbReference type="NCBIfam" id="TIGR00745">
    <property type="entry name" value="apbA_panE"/>
    <property type="match status" value="1"/>
</dbReference>
<reference evidence="13" key="1">
    <citation type="journal article" date="2019" name="Int. J. Syst. Evol. Microbiol.">
        <title>The Global Catalogue of Microorganisms (GCM) 10K type strain sequencing project: providing services to taxonomists for standard genome sequencing and annotation.</title>
        <authorList>
            <consortium name="The Broad Institute Genomics Platform"/>
            <consortium name="The Broad Institute Genome Sequencing Center for Infectious Disease"/>
            <person name="Wu L."/>
            <person name="Ma J."/>
        </authorList>
    </citation>
    <scope>NUCLEOTIDE SEQUENCE [LARGE SCALE GENOMIC DNA]</scope>
    <source>
        <strain evidence="13">JCM 17858</strain>
    </source>
</reference>
<feature type="domain" description="Ketopantoate reductase C-terminal" evidence="11">
    <location>
        <begin position="178"/>
        <end position="302"/>
    </location>
</feature>
<evidence type="ECO:0000259" key="10">
    <source>
        <dbReference type="Pfam" id="PF02558"/>
    </source>
</evidence>
<comment type="function">
    <text evidence="9">Catalyzes the NADPH-dependent reduction of ketopantoate into pantoic acid.</text>
</comment>
<evidence type="ECO:0000256" key="3">
    <source>
        <dbReference type="ARBA" id="ARBA00013014"/>
    </source>
</evidence>
<evidence type="ECO:0000313" key="12">
    <source>
        <dbReference type="EMBL" id="GAA4512020.1"/>
    </source>
</evidence>
<dbReference type="SUPFAM" id="SSF48179">
    <property type="entry name" value="6-phosphogluconate dehydrogenase C-terminal domain-like"/>
    <property type="match status" value="1"/>
</dbReference>
<dbReference type="Pfam" id="PF08546">
    <property type="entry name" value="ApbA_C"/>
    <property type="match status" value="1"/>
</dbReference>
<dbReference type="Proteomes" id="UP001500394">
    <property type="component" value="Unassembled WGS sequence"/>
</dbReference>
<dbReference type="InterPro" id="IPR051402">
    <property type="entry name" value="KPR-Related"/>
</dbReference>
<comment type="catalytic activity">
    <reaction evidence="8 9">
        <text>(R)-pantoate + NADP(+) = 2-dehydropantoate + NADPH + H(+)</text>
        <dbReference type="Rhea" id="RHEA:16233"/>
        <dbReference type="ChEBI" id="CHEBI:11561"/>
        <dbReference type="ChEBI" id="CHEBI:15378"/>
        <dbReference type="ChEBI" id="CHEBI:15980"/>
        <dbReference type="ChEBI" id="CHEBI:57783"/>
        <dbReference type="ChEBI" id="CHEBI:58349"/>
        <dbReference type="EC" id="1.1.1.169"/>
    </reaction>
</comment>
<evidence type="ECO:0000256" key="7">
    <source>
        <dbReference type="ARBA" id="ARBA00032024"/>
    </source>
</evidence>
<proteinExistence type="inferred from homology"/>
<dbReference type="InterPro" id="IPR003710">
    <property type="entry name" value="ApbA"/>
</dbReference>
<comment type="similarity">
    <text evidence="2 9">Belongs to the ketopantoate reductase family.</text>
</comment>
<dbReference type="SUPFAM" id="SSF51735">
    <property type="entry name" value="NAD(P)-binding Rossmann-fold domains"/>
    <property type="match status" value="1"/>
</dbReference>
<sequence>MRREIQHVYVLGLGAIGAKYASMIYDVDPACIHIIVDEERKERYQREGIFVNDRPYAFDYVTEPNKDYPADLIILGVKSLDLELAIERLRPFVQEDTVIISLLNGIGTAAKINHQLGKDVALPSVVYMDAVKVQNRVSYGHRGKVVFGETRNTSLSDRVKAVCSFFDKMHIDYVVPEDMLLALWQKFLINVVGNQLTFMVHTGYEGLQDNPYMLFLVQQVGEEVIRVANAQGIALSQADIDNMIATMRKINPKAKTSMVQDREQGRKSEVEIFAGEIIRQGQKLGIPTPYNVMMYNLIKAYEWERDERKK</sequence>
<dbReference type="EC" id="1.1.1.169" evidence="3 9"/>
<accession>A0ABP8QWU6</accession>
<dbReference type="InterPro" id="IPR013752">
    <property type="entry name" value="KPA_reductase"/>
</dbReference>
<evidence type="ECO:0000256" key="5">
    <source>
        <dbReference type="ARBA" id="ARBA00022857"/>
    </source>
</evidence>
<organism evidence="12 13">
    <name type="scientific">Sphingobacterium thermophilum</name>
    <dbReference type="NCBI Taxonomy" id="768534"/>
    <lineage>
        <taxon>Bacteria</taxon>
        <taxon>Pseudomonadati</taxon>
        <taxon>Bacteroidota</taxon>
        <taxon>Sphingobacteriia</taxon>
        <taxon>Sphingobacteriales</taxon>
        <taxon>Sphingobacteriaceae</taxon>
        <taxon>Sphingobacterium</taxon>
    </lineage>
</organism>
<feature type="domain" description="Ketopantoate reductase N-terminal" evidence="10">
    <location>
        <begin position="8"/>
        <end position="151"/>
    </location>
</feature>
<evidence type="ECO:0000256" key="8">
    <source>
        <dbReference type="ARBA" id="ARBA00048793"/>
    </source>
</evidence>
<dbReference type="InterPro" id="IPR036291">
    <property type="entry name" value="NAD(P)-bd_dom_sf"/>
</dbReference>
<dbReference type="PANTHER" id="PTHR21708">
    <property type="entry name" value="PROBABLE 2-DEHYDROPANTOATE 2-REDUCTASE"/>
    <property type="match status" value="1"/>
</dbReference>
<dbReference type="Gene3D" id="3.40.50.720">
    <property type="entry name" value="NAD(P)-binding Rossmann-like Domain"/>
    <property type="match status" value="1"/>
</dbReference>
<keyword evidence="6 9" id="KW-0560">Oxidoreductase</keyword>
<comment type="caution">
    <text evidence="12">The sequence shown here is derived from an EMBL/GenBank/DDBJ whole genome shotgun (WGS) entry which is preliminary data.</text>
</comment>
<dbReference type="InterPro" id="IPR013328">
    <property type="entry name" value="6PGD_dom2"/>
</dbReference>
<dbReference type="InterPro" id="IPR013332">
    <property type="entry name" value="KPR_N"/>
</dbReference>
<dbReference type="RefSeq" id="WP_345064386.1">
    <property type="nucleotide sequence ID" value="NZ_BAABGR010000006.1"/>
</dbReference>
<keyword evidence="9" id="KW-0566">Pantothenate biosynthesis</keyword>
<dbReference type="InterPro" id="IPR008927">
    <property type="entry name" value="6-PGluconate_DH-like_C_sf"/>
</dbReference>
<evidence type="ECO:0000259" key="11">
    <source>
        <dbReference type="Pfam" id="PF08546"/>
    </source>
</evidence>